<dbReference type="InterPro" id="IPR050832">
    <property type="entry name" value="Bact_Acetyltransf"/>
</dbReference>
<keyword evidence="1" id="KW-0808">Transferase</keyword>
<dbReference type="Gene3D" id="3.40.630.30">
    <property type="match status" value="1"/>
</dbReference>
<dbReference type="EMBL" id="JAGETV010000014">
    <property type="protein sequence ID" value="MBO1927608.1"/>
    <property type="molecule type" value="Genomic_DNA"/>
</dbReference>
<protein>
    <submittedName>
        <fullName evidence="4">GNAT family N-acetyltransferase</fullName>
    </submittedName>
</protein>
<dbReference type="Pfam" id="PF00583">
    <property type="entry name" value="Acetyltransf_1"/>
    <property type="match status" value="1"/>
</dbReference>
<evidence type="ECO:0000313" key="4">
    <source>
        <dbReference type="EMBL" id="MBO1927608.1"/>
    </source>
</evidence>
<sequence length="148" mass="16467">MSITIRQAQATDINQMSALLQTLFSIEADFIFDADLSQSALQKIIDDSERCALVASNGIKIIGMCSAQWVYSTASGKKSAWIEDVVLHPDFRGQGIGTKMMDELLVWCRDSGCNRAQLVYDLDNQPAIDFYRKQAFSSTRLGVFSKTL</sequence>
<gene>
    <name evidence="4" type="ORF">J3998_08470</name>
</gene>
<dbReference type="Proteomes" id="UP000664835">
    <property type="component" value="Unassembled WGS sequence"/>
</dbReference>
<dbReference type="CDD" id="cd04301">
    <property type="entry name" value="NAT_SF"/>
    <property type="match status" value="1"/>
</dbReference>
<dbReference type="PANTHER" id="PTHR43877">
    <property type="entry name" value="AMINOALKYLPHOSPHONATE N-ACETYLTRANSFERASE-RELATED-RELATED"/>
    <property type="match status" value="1"/>
</dbReference>
<dbReference type="InterPro" id="IPR000182">
    <property type="entry name" value="GNAT_dom"/>
</dbReference>
<feature type="domain" description="N-acetyltransferase" evidence="3">
    <location>
        <begin position="3"/>
        <end position="148"/>
    </location>
</feature>
<keyword evidence="2" id="KW-0012">Acyltransferase</keyword>
<evidence type="ECO:0000256" key="2">
    <source>
        <dbReference type="ARBA" id="ARBA00023315"/>
    </source>
</evidence>
<organism evidence="4 5">
    <name type="scientific">Thiomicrorhabdus marina</name>
    <dbReference type="NCBI Taxonomy" id="2818442"/>
    <lineage>
        <taxon>Bacteria</taxon>
        <taxon>Pseudomonadati</taxon>
        <taxon>Pseudomonadota</taxon>
        <taxon>Gammaproteobacteria</taxon>
        <taxon>Thiotrichales</taxon>
        <taxon>Piscirickettsiaceae</taxon>
        <taxon>Thiomicrorhabdus</taxon>
    </lineage>
</organism>
<dbReference type="SUPFAM" id="SSF55729">
    <property type="entry name" value="Acyl-CoA N-acyltransferases (Nat)"/>
    <property type="match status" value="1"/>
</dbReference>
<keyword evidence="5" id="KW-1185">Reference proteome</keyword>
<dbReference type="RefSeq" id="WP_208150054.1">
    <property type="nucleotide sequence ID" value="NZ_JAGETV010000014.1"/>
</dbReference>
<dbReference type="PROSITE" id="PS51186">
    <property type="entry name" value="GNAT"/>
    <property type="match status" value="1"/>
</dbReference>
<comment type="caution">
    <text evidence="4">The sequence shown here is derived from an EMBL/GenBank/DDBJ whole genome shotgun (WGS) entry which is preliminary data.</text>
</comment>
<proteinExistence type="predicted"/>
<name>A0ABS3Q6B7_9GAMM</name>
<evidence type="ECO:0000259" key="3">
    <source>
        <dbReference type="PROSITE" id="PS51186"/>
    </source>
</evidence>
<accession>A0ABS3Q6B7</accession>
<reference evidence="4 5" key="1">
    <citation type="submission" date="2021-03" db="EMBL/GenBank/DDBJ databases">
        <title>Thiomicrorhabdus sp.nov.,novel sulfur-oxidizing bacteria isolated from coastal sediment.</title>
        <authorList>
            <person name="Liu X."/>
        </authorList>
    </citation>
    <scope>NUCLEOTIDE SEQUENCE [LARGE SCALE GENOMIC DNA]</scope>
    <source>
        <strain evidence="4 5">6S2-11</strain>
    </source>
</reference>
<dbReference type="InterPro" id="IPR016181">
    <property type="entry name" value="Acyl_CoA_acyltransferase"/>
</dbReference>
<evidence type="ECO:0000256" key="1">
    <source>
        <dbReference type="ARBA" id="ARBA00022679"/>
    </source>
</evidence>
<evidence type="ECO:0000313" key="5">
    <source>
        <dbReference type="Proteomes" id="UP000664835"/>
    </source>
</evidence>